<dbReference type="PROSITE" id="PS50887">
    <property type="entry name" value="GGDEF"/>
    <property type="match status" value="1"/>
</dbReference>
<evidence type="ECO:0000313" key="2">
    <source>
        <dbReference type="EMBL" id="PJE69741.1"/>
    </source>
</evidence>
<comment type="caution">
    <text evidence="2">The sequence shown here is derived from an EMBL/GenBank/DDBJ whole genome shotgun (WGS) entry which is preliminary data.</text>
</comment>
<feature type="non-terminal residue" evidence="2">
    <location>
        <position position="1"/>
    </location>
</feature>
<reference evidence="3" key="1">
    <citation type="submission" date="2017-09" db="EMBL/GenBank/DDBJ databases">
        <title>Depth-based differentiation of microbial function through sediment-hosted aquifers and enrichment of novel symbionts in the deep terrestrial subsurface.</title>
        <authorList>
            <person name="Probst A.J."/>
            <person name="Ladd B."/>
            <person name="Jarett J.K."/>
            <person name="Geller-Mcgrath D.E."/>
            <person name="Sieber C.M.K."/>
            <person name="Emerson J.B."/>
            <person name="Anantharaman K."/>
            <person name="Thomas B.C."/>
            <person name="Malmstrom R."/>
            <person name="Stieglmeier M."/>
            <person name="Klingl A."/>
            <person name="Woyke T."/>
            <person name="Ryan C.M."/>
            <person name="Banfield J.F."/>
        </authorList>
    </citation>
    <scope>NUCLEOTIDE SEQUENCE [LARGE SCALE GENOMIC DNA]</scope>
</reference>
<dbReference type="GO" id="GO:0052621">
    <property type="term" value="F:diguanylate cyclase activity"/>
    <property type="evidence" value="ECO:0007669"/>
    <property type="project" value="TreeGrafter"/>
</dbReference>
<dbReference type="AlphaFoldDB" id="A0A2H9T1W6"/>
<sequence length="93" mass="10714">THGHPTGDRILRRVAWILLTESRLRAFRYGGDEFSILLPFSSDEEARKLVGRIQMRMRQDPLLAECGVGISCGIGRNEQEADKALYREKDRRK</sequence>
<dbReference type="Gene3D" id="3.30.70.270">
    <property type="match status" value="1"/>
</dbReference>
<feature type="domain" description="GGDEF" evidence="1">
    <location>
        <begin position="1"/>
        <end position="93"/>
    </location>
</feature>
<dbReference type="InterPro" id="IPR043128">
    <property type="entry name" value="Rev_trsase/Diguanyl_cyclase"/>
</dbReference>
<dbReference type="PANTHER" id="PTHR45138">
    <property type="entry name" value="REGULATORY COMPONENTS OF SENSORY TRANSDUCTION SYSTEM"/>
    <property type="match status" value="1"/>
</dbReference>
<dbReference type="GO" id="GO:0005886">
    <property type="term" value="C:plasma membrane"/>
    <property type="evidence" value="ECO:0007669"/>
    <property type="project" value="TreeGrafter"/>
</dbReference>
<protein>
    <recommendedName>
        <fullName evidence="1">GGDEF domain-containing protein</fullName>
    </recommendedName>
</protein>
<evidence type="ECO:0000259" key="1">
    <source>
        <dbReference type="PROSITE" id="PS50887"/>
    </source>
</evidence>
<organism evidence="2 3">
    <name type="scientific">Candidatus Staskawiczbacteria bacterium CG10_big_fil_rev_8_21_14_0_10_38_10</name>
    <dbReference type="NCBI Taxonomy" id="1974891"/>
    <lineage>
        <taxon>Bacteria</taxon>
        <taxon>Candidatus Staskawicziibacteriota</taxon>
    </lineage>
</organism>
<dbReference type="GO" id="GO:1902201">
    <property type="term" value="P:negative regulation of bacterial-type flagellum-dependent cell motility"/>
    <property type="evidence" value="ECO:0007669"/>
    <property type="project" value="TreeGrafter"/>
</dbReference>
<dbReference type="EMBL" id="PFEN01000007">
    <property type="protein sequence ID" value="PJE69741.1"/>
    <property type="molecule type" value="Genomic_DNA"/>
</dbReference>
<evidence type="ECO:0000313" key="3">
    <source>
        <dbReference type="Proteomes" id="UP000236946"/>
    </source>
</evidence>
<dbReference type="GO" id="GO:0043709">
    <property type="term" value="P:cell adhesion involved in single-species biofilm formation"/>
    <property type="evidence" value="ECO:0007669"/>
    <property type="project" value="TreeGrafter"/>
</dbReference>
<accession>A0A2H9T1W6</accession>
<dbReference type="InterPro" id="IPR050469">
    <property type="entry name" value="Diguanylate_Cyclase"/>
</dbReference>
<dbReference type="PANTHER" id="PTHR45138:SF24">
    <property type="entry name" value="DIGUANYLATE CYCLASE DGCC-RELATED"/>
    <property type="match status" value="1"/>
</dbReference>
<name>A0A2H9T1W6_9BACT</name>
<dbReference type="NCBIfam" id="TIGR00254">
    <property type="entry name" value="GGDEF"/>
    <property type="match status" value="1"/>
</dbReference>
<dbReference type="InterPro" id="IPR029787">
    <property type="entry name" value="Nucleotide_cyclase"/>
</dbReference>
<gene>
    <name evidence="2" type="ORF">COU98_00330</name>
</gene>
<dbReference type="InterPro" id="IPR000160">
    <property type="entry name" value="GGDEF_dom"/>
</dbReference>
<dbReference type="SUPFAM" id="SSF55073">
    <property type="entry name" value="Nucleotide cyclase"/>
    <property type="match status" value="1"/>
</dbReference>
<proteinExistence type="predicted"/>
<dbReference type="Pfam" id="PF00990">
    <property type="entry name" value="GGDEF"/>
    <property type="match status" value="1"/>
</dbReference>
<dbReference type="Proteomes" id="UP000236946">
    <property type="component" value="Unassembled WGS sequence"/>
</dbReference>